<reference evidence="4 5" key="1">
    <citation type="submission" date="2013-02" db="EMBL/GenBank/DDBJ databases">
        <title>Whole genome shotgun sequence of Gordonia malaquae NBRC 108250.</title>
        <authorList>
            <person name="Yoshida I."/>
            <person name="Hosoyama A."/>
            <person name="Tsuchikane K."/>
            <person name="Ando Y."/>
            <person name="Baba S."/>
            <person name="Ohji S."/>
            <person name="Hamada M."/>
            <person name="Tamura T."/>
            <person name="Yamazoe A."/>
            <person name="Yamazaki S."/>
            <person name="Fujita N."/>
        </authorList>
    </citation>
    <scope>NUCLEOTIDE SEQUENCE [LARGE SCALE GENOMIC DNA]</scope>
    <source>
        <strain evidence="4 5">NBRC 108250</strain>
    </source>
</reference>
<dbReference type="RefSeq" id="WP_008375865.1">
    <property type="nucleotide sequence ID" value="NZ_BAOP01000002.1"/>
</dbReference>
<dbReference type="Proteomes" id="UP000035009">
    <property type="component" value="Unassembled WGS sequence"/>
</dbReference>
<proteinExistence type="predicted"/>
<dbReference type="STRING" id="410332.SAMN04488550_3445"/>
<evidence type="ECO:0000256" key="2">
    <source>
        <dbReference type="SAM" id="MobiDB-lite"/>
    </source>
</evidence>
<protein>
    <submittedName>
        <fullName evidence="4">Uncharacterized protein</fullName>
    </submittedName>
</protein>
<feature type="compositionally biased region" description="Low complexity" evidence="2">
    <location>
        <begin position="69"/>
        <end position="82"/>
    </location>
</feature>
<evidence type="ECO:0000256" key="3">
    <source>
        <dbReference type="SAM" id="Phobius"/>
    </source>
</evidence>
<keyword evidence="3" id="KW-0812">Transmembrane</keyword>
<evidence type="ECO:0000256" key="1">
    <source>
        <dbReference type="ARBA" id="ARBA00022729"/>
    </source>
</evidence>
<accession>M3V9L6</accession>
<dbReference type="AlphaFoldDB" id="M3V9L6"/>
<dbReference type="InterPro" id="IPR029050">
    <property type="entry name" value="Immunoprotect_excell_Ig-like"/>
</dbReference>
<gene>
    <name evidence="4" type="ORF">GM1_002_00310</name>
</gene>
<dbReference type="eggNOG" id="ENOG5031F5G">
    <property type="taxonomic scope" value="Bacteria"/>
</dbReference>
<evidence type="ECO:0000313" key="5">
    <source>
        <dbReference type="Proteomes" id="UP000035009"/>
    </source>
</evidence>
<evidence type="ECO:0000313" key="4">
    <source>
        <dbReference type="EMBL" id="GAC78053.1"/>
    </source>
</evidence>
<keyword evidence="3" id="KW-1133">Transmembrane helix</keyword>
<dbReference type="EMBL" id="BAOP01000002">
    <property type="protein sequence ID" value="GAC78053.1"/>
    <property type="molecule type" value="Genomic_DNA"/>
</dbReference>
<name>M3V9L6_GORML</name>
<dbReference type="OrthoDB" id="166023at2"/>
<keyword evidence="3" id="KW-0472">Membrane</keyword>
<keyword evidence="1" id="KW-0732">Signal</keyword>
<organism evidence="4 5">
    <name type="scientific">Gordonia malaquae NBRC 108250</name>
    <dbReference type="NCBI Taxonomy" id="1223542"/>
    <lineage>
        <taxon>Bacteria</taxon>
        <taxon>Bacillati</taxon>
        <taxon>Actinomycetota</taxon>
        <taxon>Actinomycetes</taxon>
        <taxon>Mycobacteriales</taxon>
        <taxon>Gordoniaceae</taxon>
        <taxon>Gordonia</taxon>
    </lineage>
</organism>
<comment type="caution">
    <text evidence="4">The sequence shown here is derived from an EMBL/GenBank/DDBJ whole genome shotgun (WGS) entry which is preliminary data.</text>
</comment>
<feature type="region of interest" description="Disordered" evidence="2">
    <location>
        <begin position="60"/>
        <end position="95"/>
    </location>
</feature>
<sequence length="230" mass="24700">MTYPNPYFQPPVAPPGPPTVAIRRSVLLLLSIVVVAGTAAGAGLIGYSIGKGRSDETVVAATTSTHTNSDSSPSTEESTVPSADRKQMGEAATNGSAGVTLNRVMSPATIDFYDSDFVAKKPRAGTRFVLVALKVANNGQKPMSPLYVIDARLTDDRGREFSVVEDNGLMRENFSRNLSDELPDDLQPGLSAEVYYAFEVPLEADIVAFGFRDDAAEYDAPWTEYTVAIR</sequence>
<feature type="transmembrane region" description="Helical" evidence="3">
    <location>
        <begin position="26"/>
        <end position="47"/>
    </location>
</feature>
<keyword evidence="5" id="KW-1185">Reference proteome</keyword>
<dbReference type="Gene3D" id="2.60.40.1240">
    <property type="match status" value="1"/>
</dbReference>